<dbReference type="Pfam" id="PF00847">
    <property type="entry name" value="AP2"/>
    <property type="match status" value="1"/>
</dbReference>
<dbReference type="GO" id="GO:0005634">
    <property type="term" value="C:nucleus"/>
    <property type="evidence" value="ECO:0007669"/>
    <property type="project" value="UniProtKB-SubCell"/>
</dbReference>
<feature type="region of interest" description="Disordered" evidence="7">
    <location>
        <begin position="252"/>
        <end position="287"/>
    </location>
</feature>
<dbReference type="InterPro" id="IPR016177">
    <property type="entry name" value="DNA-bd_dom_sf"/>
</dbReference>
<evidence type="ECO:0000256" key="7">
    <source>
        <dbReference type="SAM" id="MobiDB-lite"/>
    </source>
</evidence>
<keyword evidence="4" id="KW-0804">Transcription</keyword>
<dbReference type="GO" id="GO:0003677">
    <property type="term" value="F:DNA binding"/>
    <property type="evidence" value="ECO:0007669"/>
    <property type="project" value="UniProtKB-KW"/>
</dbReference>
<feature type="compositionally biased region" description="Pro residues" evidence="7">
    <location>
        <begin position="252"/>
        <end position="263"/>
    </location>
</feature>
<dbReference type="HOGENOM" id="CLU_048809_0_2_1"/>
<protein>
    <recommendedName>
        <fullName evidence="8">AP2/ERF domain-containing protein</fullName>
    </recommendedName>
</protein>
<evidence type="ECO:0000256" key="1">
    <source>
        <dbReference type="ARBA" id="ARBA00004123"/>
    </source>
</evidence>
<dbReference type="SMR" id="A0A077S102"/>
<dbReference type="EMBL" id="HG670306">
    <property type="protein sequence ID" value="CDM84660.1"/>
    <property type="molecule type" value="Genomic_DNA"/>
</dbReference>
<dbReference type="SUPFAM" id="SSF54171">
    <property type="entry name" value="DNA-binding domain"/>
    <property type="match status" value="2"/>
</dbReference>
<evidence type="ECO:0000256" key="3">
    <source>
        <dbReference type="ARBA" id="ARBA00023125"/>
    </source>
</evidence>
<proteinExistence type="inferred from homology"/>
<evidence type="ECO:0000259" key="8">
    <source>
        <dbReference type="PROSITE" id="PS51032"/>
    </source>
</evidence>
<feature type="compositionally biased region" description="Low complexity" evidence="7">
    <location>
        <begin position="14"/>
        <end position="33"/>
    </location>
</feature>
<organism evidence="9">
    <name type="scientific">Triticum aestivum</name>
    <name type="common">Wheat</name>
    <dbReference type="NCBI Taxonomy" id="4565"/>
    <lineage>
        <taxon>Eukaryota</taxon>
        <taxon>Viridiplantae</taxon>
        <taxon>Streptophyta</taxon>
        <taxon>Embryophyta</taxon>
        <taxon>Tracheophyta</taxon>
        <taxon>Spermatophyta</taxon>
        <taxon>Magnoliopsida</taxon>
        <taxon>Liliopsida</taxon>
        <taxon>Poales</taxon>
        <taxon>Poaceae</taxon>
        <taxon>BOP clade</taxon>
        <taxon>Pooideae</taxon>
        <taxon>Triticodae</taxon>
        <taxon>Triticeae</taxon>
        <taxon>Triticinae</taxon>
        <taxon>Triticum</taxon>
    </lineage>
</organism>
<feature type="region of interest" description="Disordered" evidence="7">
    <location>
        <begin position="1"/>
        <end position="56"/>
    </location>
</feature>
<comment type="subcellular location">
    <subcellularLocation>
        <location evidence="1">Nucleus</location>
    </subcellularLocation>
</comment>
<name>A0A077S102_WHEAT</name>
<dbReference type="InterPro" id="IPR036955">
    <property type="entry name" value="AP2/ERF_dom_sf"/>
</dbReference>
<dbReference type="PANTHER" id="PTHR32467">
    <property type="entry name" value="AP2-LIKE ETHYLENE-RESPONSIVE TRANSCRIPTION FACTOR"/>
    <property type="match status" value="1"/>
</dbReference>
<evidence type="ECO:0000313" key="9">
    <source>
        <dbReference type="EMBL" id="CDM84660.1"/>
    </source>
</evidence>
<dbReference type="SMART" id="SM00380">
    <property type="entry name" value="AP2"/>
    <property type="match status" value="2"/>
</dbReference>
<dbReference type="AlphaFoldDB" id="A0A077S102"/>
<dbReference type="Gene3D" id="3.30.730.10">
    <property type="entry name" value="AP2/ERF domain"/>
    <property type="match status" value="2"/>
</dbReference>
<dbReference type="PANTHER" id="PTHR32467:SF252">
    <property type="entry name" value="AP2_ERF DOMAIN-CONTAINING PROTEIN"/>
    <property type="match status" value="1"/>
</dbReference>
<evidence type="ECO:0000256" key="6">
    <source>
        <dbReference type="ARBA" id="ARBA00037973"/>
    </source>
</evidence>
<keyword evidence="5" id="KW-0539">Nucleus</keyword>
<comment type="similarity">
    <text evidence="6">Belongs to the AP2/ERF transcription factor family. AP2 subfamily.</text>
</comment>
<keyword evidence="2" id="KW-0805">Transcription regulation</keyword>
<evidence type="ECO:0000256" key="2">
    <source>
        <dbReference type="ARBA" id="ARBA00023015"/>
    </source>
</evidence>
<reference evidence="9" key="1">
    <citation type="journal article" date="2014" name="Science">
        <title>Structural and functional partitioning of bread wheat chromosome 3B.</title>
        <authorList>
            <person name="Choulet F."/>
            <person name="Alberti A."/>
            <person name="Theil S."/>
            <person name="Glover N."/>
            <person name="Barbe V."/>
            <person name="Daron J."/>
            <person name="Pingault L."/>
            <person name="Sourdille P."/>
            <person name="Couloux A."/>
            <person name="Paux E."/>
            <person name="Leroy P."/>
            <person name="Mangenot S."/>
            <person name="Guilhot N."/>
            <person name="Le Gouis J."/>
            <person name="Balfourier F."/>
            <person name="Alaux M."/>
            <person name="Jamilloux V."/>
            <person name="Poulain J."/>
            <person name="Durand C."/>
            <person name="Bellec A."/>
            <person name="Gaspin C."/>
            <person name="Safar J."/>
            <person name="Dolezel J."/>
            <person name="Rogers J."/>
            <person name="Vandepoele K."/>
            <person name="Aury J.M."/>
            <person name="Mayer K."/>
            <person name="Berges H."/>
            <person name="Quesneville H."/>
            <person name="Wincker P."/>
            <person name="Feuillet C."/>
        </authorList>
    </citation>
    <scope>NUCLEOTIDE SEQUENCE</scope>
</reference>
<gene>
    <name evidence="9" type="ORF">TRAES_3BF099200070CFD_c1</name>
</gene>
<dbReference type="GO" id="GO:0003700">
    <property type="term" value="F:DNA-binding transcription factor activity"/>
    <property type="evidence" value="ECO:0007669"/>
    <property type="project" value="InterPro"/>
</dbReference>
<feature type="domain" description="AP2/ERF" evidence="8">
    <location>
        <begin position="165"/>
        <end position="223"/>
    </location>
</feature>
<keyword evidence="3" id="KW-0238">DNA-binding</keyword>
<evidence type="ECO:0000256" key="5">
    <source>
        <dbReference type="ARBA" id="ARBA00023242"/>
    </source>
</evidence>
<evidence type="ECO:0000256" key="4">
    <source>
        <dbReference type="ARBA" id="ARBA00023163"/>
    </source>
</evidence>
<accession>A0A077S102</accession>
<feature type="domain" description="AP2/ERF" evidence="8">
    <location>
        <begin position="65"/>
        <end position="129"/>
    </location>
</feature>
<dbReference type="PROSITE" id="PS51032">
    <property type="entry name" value="AP2_ERF"/>
    <property type="match status" value="2"/>
</dbReference>
<dbReference type="InterPro" id="IPR001471">
    <property type="entry name" value="AP2/ERF_dom"/>
</dbReference>
<dbReference type="CDD" id="cd00018">
    <property type="entry name" value="AP2"/>
    <property type="match status" value="2"/>
</dbReference>
<sequence>MVTMTTTKKQPCRGAAPLSPASSSSASSWPWGSRIAPSSARTLGRKKKKRGRSDAVVVPSRRSSIYKGVTRHSISGRYEAHLWDRHCRSTAQGRRGKQGCYKTEEEAARTHDLAALKCWGSDCGLLNFPVDTYRQERERMQRMTREEYLARLRRNSSGFTRGVSKYRGVTRHHANGRWEARIGHAAGTQYSYLGIFDTQEEAARAYDLAAIRIRGPGAVTNFDADCYVDIPQPLPCKAEPDMEPAAARPCPLPPAPLPLLPPKVEPKDEPEDDFEFEREPPPAPALRDDADRVDRAIAEVLQALCVDRADFEARYPPRRARVAAPGAGWPTPLDSDELPDLPVPGDVGFFEDDIESVLFAAPGDAEVPRAATISSLSSGRWW</sequence>